<comment type="function">
    <text evidence="10 12">Involved in protein export. Acts as a chaperone by maintaining the newly synthesized protein in an open conformation. Functions as a peptidyl-prolyl cis-trans isomerase.</text>
</comment>
<dbReference type="NCBIfam" id="TIGR00115">
    <property type="entry name" value="tig"/>
    <property type="match status" value="1"/>
</dbReference>
<feature type="region of interest" description="Disordered" evidence="15">
    <location>
        <begin position="461"/>
        <end position="515"/>
    </location>
</feature>
<dbReference type="GO" id="GO:0051083">
    <property type="term" value="P:'de novo' cotranslational protein folding"/>
    <property type="evidence" value="ECO:0007669"/>
    <property type="project" value="TreeGrafter"/>
</dbReference>
<dbReference type="PANTHER" id="PTHR30560">
    <property type="entry name" value="TRIGGER FACTOR CHAPERONE AND PEPTIDYL-PROLYL CIS/TRANS ISOMERASE"/>
    <property type="match status" value="1"/>
</dbReference>
<evidence type="ECO:0000256" key="15">
    <source>
        <dbReference type="SAM" id="MobiDB-lite"/>
    </source>
</evidence>
<dbReference type="GO" id="GO:0043335">
    <property type="term" value="P:protein unfolding"/>
    <property type="evidence" value="ECO:0007669"/>
    <property type="project" value="TreeGrafter"/>
</dbReference>
<comment type="caution">
    <text evidence="17">The sequence shown here is derived from an EMBL/GenBank/DDBJ whole genome shotgun (WGS) entry which is preliminary data.</text>
</comment>
<evidence type="ECO:0000259" key="16">
    <source>
        <dbReference type="PROSITE" id="PS50059"/>
    </source>
</evidence>
<dbReference type="InterPro" id="IPR027304">
    <property type="entry name" value="Trigger_fact/SurA_dom_sf"/>
</dbReference>
<dbReference type="Pfam" id="PF05698">
    <property type="entry name" value="Trigger_C"/>
    <property type="match status" value="1"/>
</dbReference>
<keyword evidence="6 12" id="KW-0697">Rotamase</keyword>
<protein>
    <recommendedName>
        <fullName evidence="4 12">Trigger factor</fullName>
        <shortName evidence="12">TF</shortName>
        <ecNumber evidence="3 12">5.2.1.8</ecNumber>
    </recommendedName>
    <alternativeName>
        <fullName evidence="11 12">PPIase</fullName>
    </alternativeName>
</protein>
<dbReference type="GO" id="GO:0051301">
    <property type="term" value="P:cell division"/>
    <property type="evidence" value="ECO:0007669"/>
    <property type="project" value="UniProtKB-KW"/>
</dbReference>
<dbReference type="InterPro" id="IPR046357">
    <property type="entry name" value="PPIase_dom_sf"/>
</dbReference>
<dbReference type="GO" id="GO:0003755">
    <property type="term" value="F:peptidyl-prolyl cis-trans isomerase activity"/>
    <property type="evidence" value="ECO:0007669"/>
    <property type="project" value="UniProtKB-UniRule"/>
</dbReference>
<keyword evidence="8 12" id="KW-0413">Isomerase</keyword>
<evidence type="ECO:0000256" key="4">
    <source>
        <dbReference type="ARBA" id="ARBA00016902"/>
    </source>
</evidence>
<evidence type="ECO:0000256" key="10">
    <source>
        <dbReference type="ARBA" id="ARBA00024849"/>
    </source>
</evidence>
<dbReference type="InterPro" id="IPR008880">
    <property type="entry name" value="Trigger_fac_C"/>
</dbReference>
<comment type="similarity">
    <text evidence="2 12 14">Belongs to the FKBP-type PPIase family. Tig subfamily.</text>
</comment>
<organism evidence="17">
    <name type="scientific">Oscillatoriales cyanobacterium SpSt-418</name>
    <dbReference type="NCBI Taxonomy" id="2282169"/>
    <lineage>
        <taxon>Bacteria</taxon>
        <taxon>Bacillati</taxon>
        <taxon>Cyanobacteriota</taxon>
        <taxon>Cyanophyceae</taxon>
        <taxon>Oscillatoriophycideae</taxon>
        <taxon>Oscillatoriales</taxon>
    </lineage>
</organism>
<dbReference type="GO" id="GO:0044183">
    <property type="term" value="F:protein folding chaperone"/>
    <property type="evidence" value="ECO:0007669"/>
    <property type="project" value="TreeGrafter"/>
</dbReference>
<dbReference type="PROSITE" id="PS50059">
    <property type="entry name" value="FKBP_PPIASE"/>
    <property type="match status" value="1"/>
</dbReference>
<gene>
    <name evidence="12" type="primary">tig</name>
    <name evidence="17" type="ORF">ENR64_16175</name>
</gene>
<dbReference type="Pfam" id="PF05697">
    <property type="entry name" value="Trigger_N"/>
    <property type="match status" value="1"/>
</dbReference>
<evidence type="ECO:0000256" key="1">
    <source>
        <dbReference type="ARBA" id="ARBA00000971"/>
    </source>
</evidence>
<evidence type="ECO:0000256" key="3">
    <source>
        <dbReference type="ARBA" id="ARBA00013194"/>
    </source>
</evidence>
<evidence type="ECO:0000256" key="7">
    <source>
        <dbReference type="ARBA" id="ARBA00023186"/>
    </source>
</evidence>
<comment type="subcellular location">
    <subcellularLocation>
        <location evidence="12">Cytoplasm</location>
    </subcellularLocation>
    <text evidence="12">About half TF is bound to the ribosome near the polypeptide exit tunnel while the other half is free in the cytoplasm.</text>
</comment>
<comment type="domain">
    <text evidence="12">Consists of 3 domains; the N-terminus binds the ribosome, the middle domain has PPIase activity, while the C-terminus has intrinsic chaperone activity on its own.</text>
</comment>
<name>A0A7C3PJ23_9CYAN</name>
<evidence type="ECO:0000256" key="11">
    <source>
        <dbReference type="ARBA" id="ARBA00029986"/>
    </source>
</evidence>
<dbReference type="PANTHER" id="PTHR30560:SF3">
    <property type="entry name" value="TRIGGER FACTOR-LIKE PROTEIN TIG, CHLOROPLASTIC"/>
    <property type="match status" value="1"/>
</dbReference>
<dbReference type="Gene3D" id="3.30.70.1050">
    <property type="entry name" value="Trigger factor ribosome-binding domain"/>
    <property type="match status" value="1"/>
</dbReference>
<dbReference type="InterPro" id="IPR008881">
    <property type="entry name" value="Trigger_fac_ribosome-bd_bac"/>
</dbReference>
<dbReference type="HAMAP" id="MF_00303">
    <property type="entry name" value="Trigger_factor_Tig"/>
    <property type="match status" value="1"/>
</dbReference>
<dbReference type="Pfam" id="PF00254">
    <property type="entry name" value="FKBP_C"/>
    <property type="match status" value="1"/>
</dbReference>
<dbReference type="InterPro" id="IPR001179">
    <property type="entry name" value="PPIase_FKBP_dom"/>
</dbReference>
<dbReference type="EMBL" id="DSRU01000232">
    <property type="protein sequence ID" value="HFM99260.1"/>
    <property type="molecule type" value="Genomic_DNA"/>
</dbReference>
<dbReference type="GO" id="GO:0005737">
    <property type="term" value="C:cytoplasm"/>
    <property type="evidence" value="ECO:0007669"/>
    <property type="project" value="UniProtKB-SubCell"/>
</dbReference>
<evidence type="ECO:0000256" key="12">
    <source>
        <dbReference type="HAMAP-Rule" id="MF_00303"/>
    </source>
</evidence>
<evidence type="ECO:0000313" key="17">
    <source>
        <dbReference type="EMBL" id="HFM99260.1"/>
    </source>
</evidence>
<evidence type="ECO:0000256" key="2">
    <source>
        <dbReference type="ARBA" id="ARBA00005464"/>
    </source>
</evidence>
<dbReference type="Gene3D" id="3.10.50.40">
    <property type="match status" value="1"/>
</dbReference>
<dbReference type="GO" id="GO:0015031">
    <property type="term" value="P:protein transport"/>
    <property type="evidence" value="ECO:0007669"/>
    <property type="project" value="UniProtKB-UniRule"/>
</dbReference>
<keyword evidence="9 12" id="KW-0131">Cell cycle</keyword>
<feature type="domain" description="PPIase FKBP-type" evidence="16">
    <location>
        <begin position="169"/>
        <end position="261"/>
    </location>
</feature>
<keyword evidence="7 12" id="KW-0143">Chaperone</keyword>
<dbReference type="SUPFAM" id="SSF54534">
    <property type="entry name" value="FKBP-like"/>
    <property type="match status" value="1"/>
</dbReference>
<evidence type="ECO:0000256" key="8">
    <source>
        <dbReference type="ARBA" id="ARBA00023235"/>
    </source>
</evidence>
<dbReference type="GO" id="GO:0043022">
    <property type="term" value="F:ribosome binding"/>
    <property type="evidence" value="ECO:0007669"/>
    <property type="project" value="TreeGrafter"/>
</dbReference>
<sequence length="515" mass="57197">MKVTQEKLPASQIGLEIEIPAETAQKAYEQTIQKFMRQANIPGFRKGKVPRQVIMQRFGASGIKAATLEDLIDDTLQAAIKQEEIKAIGNFQLRTSFEELIQKFEPGSALTFSAAVDVQPDVTLKQYKGLSIQAEEVKYKPERVDETIESSRERVATLVPVENRSAQKKDLAVIDFKGVVPSDEEGGEPVEFPGNSAEDFQLELEEGRFVEGFVDGIIGMNPGETKEVNATFPASYPLELVAGKVATFTVTLKELKEKELPELDDDLAQEISEFETMAELRESLEKRFSKEAEDQTNANKEEAILDALLEQVEADLPETLIEREANYMLNQTAMELQNRGIDLRQIFTQESIPKFREEVRPDAIARIKRTLALGEVAKKESLEVSAEEVNAKIKEILTGLQDASSIDQDRLREVVSEDLLREKIVDWLLSNATVELVPEGTLQKAEEVAEPAADEAIEVTAESVETPVVEPEADVKPVADATEEAEAEKGETKPAKKSKKSKKEAKSESSESTEE</sequence>
<dbReference type="InterPro" id="IPR036611">
    <property type="entry name" value="Trigger_fac_ribosome-bd_sf"/>
</dbReference>
<keyword evidence="12" id="KW-0963">Cytoplasm</keyword>
<dbReference type="EC" id="5.2.1.8" evidence="3 12"/>
<comment type="catalytic activity">
    <reaction evidence="1 12 13">
        <text>[protein]-peptidylproline (omega=180) = [protein]-peptidylproline (omega=0)</text>
        <dbReference type="Rhea" id="RHEA:16237"/>
        <dbReference type="Rhea" id="RHEA-COMP:10747"/>
        <dbReference type="Rhea" id="RHEA-COMP:10748"/>
        <dbReference type="ChEBI" id="CHEBI:83833"/>
        <dbReference type="ChEBI" id="CHEBI:83834"/>
        <dbReference type="EC" id="5.2.1.8"/>
    </reaction>
</comment>
<evidence type="ECO:0000256" key="5">
    <source>
        <dbReference type="ARBA" id="ARBA00022618"/>
    </source>
</evidence>
<dbReference type="AlphaFoldDB" id="A0A7C3PJ23"/>
<dbReference type="FunFam" id="3.10.50.40:FF:000001">
    <property type="entry name" value="Trigger factor"/>
    <property type="match status" value="1"/>
</dbReference>
<evidence type="ECO:0000256" key="14">
    <source>
        <dbReference type="RuleBase" id="RU003914"/>
    </source>
</evidence>
<evidence type="ECO:0000256" key="6">
    <source>
        <dbReference type="ARBA" id="ARBA00023110"/>
    </source>
</evidence>
<dbReference type="InterPro" id="IPR005215">
    <property type="entry name" value="Trig_fac"/>
</dbReference>
<keyword evidence="5 12" id="KW-0132">Cell division</keyword>
<dbReference type="Gene3D" id="1.10.3120.10">
    <property type="entry name" value="Trigger factor, C-terminal domain"/>
    <property type="match status" value="1"/>
</dbReference>
<evidence type="ECO:0000256" key="13">
    <source>
        <dbReference type="PROSITE-ProRule" id="PRU00277"/>
    </source>
</evidence>
<reference evidence="17" key="1">
    <citation type="journal article" date="2020" name="mSystems">
        <title>Genome- and Community-Level Interaction Insights into Carbon Utilization and Element Cycling Functions of Hydrothermarchaeota in Hydrothermal Sediment.</title>
        <authorList>
            <person name="Zhou Z."/>
            <person name="Liu Y."/>
            <person name="Xu W."/>
            <person name="Pan J."/>
            <person name="Luo Z.H."/>
            <person name="Li M."/>
        </authorList>
    </citation>
    <scope>NUCLEOTIDE SEQUENCE [LARGE SCALE GENOMIC DNA]</scope>
    <source>
        <strain evidence="17">SpSt-418</strain>
    </source>
</reference>
<evidence type="ECO:0000256" key="9">
    <source>
        <dbReference type="ARBA" id="ARBA00023306"/>
    </source>
</evidence>
<dbReference type="InterPro" id="IPR037041">
    <property type="entry name" value="Trigger_fac_C_sf"/>
</dbReference>
<dbReference type="SUPFAM" id="SSF109998">
    <property type="entry name" value="Triger factor/SurA peptide-binding domain-like"/>
    <property type="match status" value="1"/>
</dbReference>
<dbReference type="FunFam" id="3.30.70.1050:FF:000004">
    <property type="entry name" value="Trigger factor"/>
    <property type="match status" value="1"/>
</dbReference>
<accession>A0A7C3PJ23</accession>
<proteinExistence type="inferred from homology"/>
<dbReference type="SUPFAM" id="SSF102735">
    <property type="entry name" value="Trigger factor ribosome-binding domain"/>
    <property type="match status" value="1"/>
</dbReference>